<evidence type="ECO:0000259" key="1">
    <source>
        <dbReference type="Pfam" id="PF01979"/>
    </source>
</evidence>
<protein>
    <recommendedName>
        <fullName evidence="1">Amidohydrolase-related domain-containing protein</fullName>
    </recommendedName>
</protein>
<feature type="domain" description="Amidohydrolase-related" evidence="1">
    <location>
        <begin position="55"/>
        <end position="416"/>
    </location>
</feature>
<dbReference type="RefSeq" id="WP_086284796.1">
    <property type="nucleotide sequence ID" value="NZ_NGMO01000003.1"/>
</dbReference>
<evidence type="ECO:0000313" key="2">
    <source>
        <dbReference type="EMBL" id="OTP10006.1"/>
    </source>
</evidence>
<comment type="caution">
    <text evidence="2">The sequence shown here is derived from an EMBL/GenBank/DDBJ whole genome shotgun (WGS) entry which is preliminary data.</text>
</comment>
<dbReference type="CDD" id="cd01299">
    <property type="entry name" value="Met_dep_hydrolase_A"/>
    <property type="match status" value="1"/>
</dbReference>
<reference evidence="2 3" key="1">
    <citation type="submission" date="2017-05" db="EMBL/GenBank/DDBJ databases">
        <title>The Genome Sequence of Enterococcus sp. 10A9_DIV0425.</title>
        <authorList>
            <consortium name="The Broad Institute Genomics Platform"/>
            <consortium name="The Broad Institute Genomic Center for Infectious Diseases"/>
            <person name="Earl A."/>
            <person name="Manson A."/>
            <person name="Schwartman J."/>
            <person name="Gilmore M."/>
            <person name="Abouelleil A."/>
            <person name="Cao P."/>
            <person name="Chapman S."/>
            <person name="Cusick C."/>
            <person name="Shea T."/>
            <person name="Young S."/>
            <person name="Neafsey D."/>
            <person name="Nusbaum C."/>
            <person name="Birren B."/>
        </authorList>
    </citation>
    <scope>NUCLEOTIDE SEQUENCE [LARGE SCALE GENOMIC DNA]</scope>
    <source>
        <strain evidence="2 3">10A9_DIV0425</strain>
    </source>
</reference>
<dbReference type="Proteomes" id="UP000194933">
    <property type="component" value="Unassembled WGS sequence"/>
</dbReference>
<organism evidence="2 3">
    <name type="scientific">Candidatus Enterococcus wittei</name>
    <dbReference type="NCBI Taxonomy" id="1987383"/>
    <lineage>
        <taxon>Bacteria</taxon>
        <taxon>Bacillati</taxon>
        <taxon>Bacillota</taxon>
        <taxon>Bacilli</taxon>
        <taxon>Lactobacillales</taxon>
        <taxon>Enterococcaceae</taxon>
        <taxon>Enterococcus</taxon>
    </lineage>
</organism>
<dbReference type="AlphaFoldDB" id="A0A242JXG4"/>
<dbReference type="GO" id="GO:0016810">
    <property type="term" value="F:hydrolase activity, acting on carbon-nitrogen (but not peptide) bonds"/>
    <property type="evidence" value="ECO:0007669"/>
    <property type="project" value="InterPro"/>
</dbReference>
<dbReference type="InterPro" id="IPR057744">
    <property type="entry name" value="OTAase-like"/>
</dbReference>
<dbReference type="InterPro" id="IPR006680">
    <property type="entry name" value="Amidohydro-rel"/>
</dbReference>
<proteinExistence type="predicted"/>
<dbReference type="Gene3D" id="3.20.20.140">
    <property type="entry name" value="Metal-dependent hydrolases"/>
    <property type="match status" value="1"/>
</dbReference>
<dbReference type="Pfam" id="PF01979">
    <property type="entry name" value="Amidohydro_1"/>
    <property type="match status" value="1"/>
</dbReference>
<dbReference type="SUPFAM" id="SSF51556">
    <property type="entry name" value="Metallo-dependent hydrolases"/>
    <property type="match status" value="1"/>
</dbReference>
<accession>A0A242JXG4</accession>
<dbReference type="PANTHER" id="PTHR43135:SF3">
    <property type="entry name" value="ALPHA-D-RIBOSE 1-METHYLPHOSPHONATE 5-TRIPHOSPHATE DIPHOSPHATASE"/>
    <property type="match status" value="1"/>
</dbReference>
<dbReference type="InterPro" id="IPR051781">
    <property type="entry name" value="Metallo-dep_Hydrolase"/>
</dbReference>
<keyword evidence="3" id="KW-1185">Reference proteome</keyword>
<dbReference type="SUPFAM" id="SSF51338">
    <property type="entry name" value="Composite domain of metallo-dependent hydrolases"/>
    <property type="match status" value="1"/>
</dbReference>
<name>A0A242JXG4_9ENTE</name>
<sequence>MKKIVLKNCRVLNFNQATPYLADIVIDRNGRIEKIIEGRTKISGNYEVIDCHNHYVMPGLINAHSHLFASGKPFKGNLSPSLKNVGYRLLQTKLGHTALRMVMHKNAQTQLQSGITTIRSLGEFFYQDVQLRDTYLSKKKIGPTLQVAGFFLSITDGHGAPYLALESDSPWEGRQNVRKNLKQNVDWIKICVTGGVTDAVRIGEAGSLQFTEEEITAICEEAHKVGRMVSAHVESTEGVRIALRAGVDSIEHGSPMDEEIIELYKNNPKSYRGYTTLVPTFQAAAPFALLEQEKTGVSTVTLENGKIVYEGMLESLHQAIEHGISIGSGNDASMSFVTHYDYWRELDHFVRYGGMTTRQALEIGTIGNAKLLGIEEEYGSIEVGKMADLIVLSENPLKEMRALTSVEMVFKEGQLVKKKEVKKYPKIDQLLNSY</sequence>
<gene>
    <name evidence="2" type="ORF">A5844_001703</name>
</gene>
<dbReference type="InterPro" id="IPR032466">
    <property type="entry name" value="Metal_Hydrolase"/>
</dbReference>
<evidence type="ECO:0000313" key="3">
    <source>
        <dbReference type="Proteomes" id="UP000194933"/>
    </source>
</evidence>
<dbReference type="InterPro" id="IPR011059">
    <property type="entry name" value="Metal-dep_hydrolase_composite"/>
</dbReference>
<dbReference type="PANTHER" id="PTHR43135">
    <property type="entry name" value="ALPHA-D-RIBOSE 1-METHYLPHOSPHONATE 5-TRIPHOSPHATE DIPHOSPHATASE"/>
    <property type="match status" value="1"/>
</dbReference>
<dbReference type="EMBL" id="NGMO01000003">
    <property type="protein sequence ID" value="OTP10006.1"/>
    <property type="molecule type" value="Genomic_DNA"/>
</dbReference>
<dbReference type="STRING" id="1987383.A5844_001703"/>
<dbReference type="Gene3D" id="2.30.40.10">
    <property type="entry name" value="Urease, subunit C, domain 1"/>
    <property type="match status" value="1"/>
</dbReference>